<dbReference type="Pfam" id="PF00651">
    <property type="entry name" value="BTB"/>
    <property type="match status" value="1"/>
</dbReference>
<evidence type="ECO:0000256" key="2">
    <source>
        <dbReference type="ARBA" id="ARBA00023043"/>
    </source>
</evidence>
<evidence type="ECO:0000259" key="4">
    <source>
        <dbReference type="PROSITE" id="PS50097"/>
    </source>
</evidence>
<reference evidence="5" key="1">
    <citation type="submission" date="2022-10" db="EMBL/GenBank/DDBJ databases">
        <title>Novel sulphate-reducing endosymbionts in the free-living metamonad Anaeramoeba.</title>
        <authorList>
            <person name="Jerlstrom-Hultqvist J."/>
            <person name="Cepicka I."/>
            <person name="Gallot-Lavallee L."/>
            <person name="Salas-Leiva D."/>
            <person name="Curtis B.A."/>
            <person name="Zahonova K."/>
            <person name="Pipaliya S."/>
            <person name="Dacks J."/>
            <person name="Roger A.J."/>
        </authorList>
    </citation>
    <scope>NUCLEOTIDE SEQUENCE</scope>
    <source>
        <strain evidence="5">BMAN</strain>
    </source>
</reference>
<dbReference type="SUPFAM" id="SSF54695">
    <property type="entry name" value="POZ domain"/>
    <property type="match status" value="1"/>
</dbReference>
<feature type="repeat" description="ANK" evidence="3">
    <location>
        <begin position="131"/>
        <end position="163"/>
    </location>
</feature>
<dbReference type="Pfam" id="PF12796">
    <property type="entry name" value="Ank_2"/>
    <property type="match status" value="2"/>
</dbReference>
<dbReference type="CDD" id="cd18186">
    <property type="entry name" value="BTB_POZ_ZBTB_KLHL-like"/>
    <property type="match status" value="1"/>
</dbReference>
<dbReference type="OrthoDB" id="426293at2759"/>
<dbReference type="InterPro" id="IPR036770">
    <property type="entry name" value="Ankyrin_rpt-contain_sf"/>
</dbReference>
<feature type="repeat" description="ANK" evidence="3">
    <location>
        <begin position="37"/>
        <end position="69"/>
    </location>
</feature>
<dbReference type="InterPro" id="IPR011333">
    <property type="entry name" value="SKP1/BTB/POZ_sf"/>
</dbReference>
<sequence length="448" mass="51860">MQDSPQFFDTLINLINLKKKDSLEDFLKKINPNELNRHYEYFHQACLSNSIEIIETLLKYGANLNITSGATPLFQSCWYNCSPNVIDLLLKNNAQPNIETLDTPIHAACLGLYPEVVLKLIEAGCEIEKRNNCTPIHYASFFCNFDALKILIEHEADVNSLGGNLALHFVSSQVELNDLNSLKCVYLLIKSGADFLSKNNGLLPFDEIRDPKIKLRLNDYISIGYDFYDLLTQNLFDYEIRNIHQETIKFHENLVRTRVGNQNNFNTLIKLLKNMTQEEARSILKFLYCGILESRAKEKLQGVHFESDWIKKGRGRKGLLRTLEQLYQHEESKDFVIIAQDVPIRVHRFVLIARTGLYRQMFGSVEKEEKSVSDYSGRSPQAFQALIEYFYTDKISNNFPLSIVDELSDACDFFQLSNERRFNECLHGIEESAIFNSDVKRRRSYKKD</sequence>
<keyword evidence="1" id="KW-0677">Repeat</keyword>
<organism evidence="5 6">
    <name type="scientific">Anaeramoeba ignava</name>
    <name type="common">Anaerobic marine amoeba</name>
    <dbReference type="NCBI Taxonomy" id="1746090"/>
    <lineage>
        <taxon>Eukaryota</taxon>
        <taxon>Metamonada</taxon>
        <taxon>Anaeramoebidae</taxon>
        <taxon>Anaeramoeba</taxon>
    </lineage>
</organism>
<protein>
    <submittedName>
        <fullName evidence="5">Ankyrin repeat-containing protein</fullName>
    </submittedName>
</protein>
<evidence type="ECO:0000256" key="1">
    <source>
        <dbReference type="ARBA" id="ARBA00022737"/>
    </source>
</evidence>
<comment type="caution">
    <text evidence="5">The sequence shown here is derived from an EMBL/GenBank/DDBJ whole genome shotgun (WGS) entry which is preliminary data.</text>
</comment>
<dbReference type="Proteomes" id="UP001149090">
    <property type="component" value="Unassembled WGS sequence"/>
</dbReference>
<dbReference type="InterPro" id="IPR051637">
    <property type="entry name" value="Ank_repeat_dom-contain_49"/>
</dbReference>
<dbReference type="PROSITE" id="PS50097">
    <property type="entry name" value="BTB"/>
    <property type="match status" value="1"/>
</dbReference>
<dbReference type="Gene3D" id="1.25.40.20">
    <property type="entry name" value="Ankyrin repeat-containing domain"/>
    <property type="match status" value="1"/>
</dbReference>
<dbReference type="InterPro" id="IPR000210">
    <property type="entry name" value="BTB/POZ_dom"/>
</dbReference>
<dbReference type="PROSITE" id="PS50297">
    <property type="entry name" value="ANK_REP_REGION"/>
    <property type="match status" value="1"/>
</dbReference>
<keyword evidence="6" id="KW-1185">Reference proteome</keyword>
<accession>A0A9Q0L8A9</accession>
<evidence type="ECO:0000313" key="5">
    <source>
        <dbReference type="EMBL" id="KAJ5066605.1"/>
    </source>
</evidence>
<dbReference type="SMART" id="SM00225">
    <property type="entry name" value="BTB"/>
    <property type="match status" value="1"/>
</dbReference>
<proteinExistence type="predicted"/>
<evidence type="ECO:0000313" key="6">
    <source>
        <dbReference type="Proteomes" id="UP001149090"/>
    </source>
</evidence>
<dbReference type="EMBL" id="JAPDFW010000139">
    <property type="protein sequence ID" value="KAJ5066605.1"/>
    <property type="molecule type" value="Genomic_DNA"/>
</dbReference>
<dbReference type="InterPro" id="IPR002110">
    <property type="entry name" value="Ankyrin_rpt"/>
</dbReference>
<dbReference type="PANTHER" id="PTHR24180:SF45">
    <property type="entry name" value="POLY [ADP-RIBOSE] POLYMERASE TANKYRASE"/>
    <property type="match status" value="1"/>
</dbReference>
<dbReference type="PANTHER" id="PTHR24180">
    <property type="entry name" value="CYCLIN-DEPENDENT KINASE INHIBITOR 2C-RELATED"/>
    <property type="match status" value="1"/>
</dbReference>
<evidence type="ECO:0000256" key="3">
    <source>
        <dbReference type="PROSITE-ProRule" id="PRU00023"/>
    </source>
</evidence>
<dbReference type="SUPFAM" id="SSF48403">
    <property type="entry name" value="Ankyrin repeat"/>
    <property type="match status" value="1"/>
</dbReference>
<feature type="domain" description="BTB" evidence="4">
    <location>
        <begin position="333"/>
        <end position="399"/>
    </location>
</feature>
<dbReference type="SMART" id="SM00248">
    <property type="entry name" value="ANK"/>
    <property type="match status" value="5"/>
</dbReference>
<dbReference type="Gene3D" id="3.30.710.10">
    <property type="entry name" value="Potassium Channel Kv1.1, Chain A"/>
    <property type="match status" value="1"/>
</dbReference>
<dbReference type="AlphaFoldDB" id="A0A9Q0L8A9"/>
<name>A0A9Q0L8A9_ANAIG</name>
<gene>
    <name evidence="5" type="ORF">M0811_13460</name>
</gene>
<keyword evidence="2 3" id="KW-0040">ANK repeat</keyword>
<dbReference type="PROSITE" id="PS50088">
    <property type="entry name" value="ANK_REPEAT"/>
    <property type="match status" value="2"/>
</dbReference>